<keyword evidence="4 8" id="KW-0812">Transmembrane</keyword>
<dbReference type="GO" id="GO:0016757">
    <property type="term" value="F:glycosyltransferase activity"/>
    <property type="evidence" value="ECO:0007669"/>
    <property type="project" value="UniProtKB-KW"/>
</dbReference>
<feature type="transmembrane region" description="Helical" evidence="8">
    <location>
        <begin position="392"/>
        <end position="414"/>
    </location>
</feature>
<evidence type="ECO:0000313" key="9">
    <source>
        <dbReference type="EMBL" id="SER94112.1"/>
    </source>
</evidence>
<feature type="transmembrane region" description="Helical" evidence="8">
    <location>
        <begin position="279"/>
        <end position="306"/>
    </location>
</feature>
<dbReference type="Proteomes" id="UP000198815">
    <property type="component" value="Unassembled WGS sequence"/>
</dbReference>
<evidence type="ECO:0000313" key="10">
    <source>
        <dbReference type="Proteomes" id="UP000198815"/>
    </source>
</evidence>
<keyword evidence="5 8" id="KW-1133">Transmembrane helix</keyword>
<sequence length="525" mass="56562">MRDWSSARWSDLGHALRIAAVRRGLIGTMLIALGTISPAYLPRNSPWWTLLSSWRIEGAPAKIAGTVVTMGGLLLLMDAWFRLRPRHMRPDSAPGLQVYSDVKHWAVLALWSLPFLLAPPIFSGDAYSYAAQGWLVHNGINPYYYGPGVLPGAFADQVSWVWRNTPSPYGPLSMQISNLLLHVFGFDPYLSAVAQRIPAVVGVVLIAVFLPRIAVRLDIDPAFTAWFGTLNPLLIIDFVGGAHNDSLMMGLVVLGLWVATTPVRGGPVTTGGRWSAGGWWWLAAAAVIGLAATIKQPALLAAYVVPLISRRWSSLRVRETVITVTRVLVSFVVAGGVFALVSMATGLDFGWYNAVSVPGSVVTPAPASLFGQLVQAVLGFFELDPTGRAGVAFAHTLFLVIGGVVLTIGAVTIARRRPMAFISWGYLVVVLASPALHSWYMLWGGLALPLARPSARTVTIAIWVNVSLLGYDAIDMAWRNNGAAIAVAAVAASIFMTYHHQSVIKMPPREPGSAAHLVLAARQDQ</sequence>
<feature type="transmembrane region" description="Helical" evidence="8">
    <location>
        <begin position="221"/>
        <end position="240"/>
    </location>
</feature>
<evidence type="ECO:0000256" key="6">
    <source>
        <dbReference type="ARBA" id="ARBA00023136"/>
    </source>
</evidence>
<dbReference type="STRING" id="64702.SAMN05443377_12029"/>
<keyword evidence="6 8" id="KW-0472">Membrane</keyword>
<evidence type="ECO:0000256" key="5">
    <source>
        <dbReference type="ARBA" id="ARBA00022989"/>
    </source>
</evidence>
<gene>
    <name evidence="9" type="ORF">SAMN05443377_12029</name>
</gene>
<dbReference type="AlphaFoldDB" id="A0A1H9TA53"/>
<evidence type="ECO:0000256" key="1">
    <source>
        <dbReference type="ARBA" id="ARBA00004141"/>
    </source>
</evidence>
<evidence type="ECO:0000256" key="8">
    <source>
        <dbReference type="SAM" id="Phobius"/>
    </source>
</evidence>
<feature type="transmembrane region" description="Helical" evidence="8">
    <location>
        <begin position="454"/>
        <end position="471"/>
    </location>
</feature>
<keyword evidence="3 9" id="KW-0808">Transferase</keyword>
<name>A0A1H9TA53_9ACTN</name>
<dbReference type="EMBL" id="FOGZ01000020">
    <property type="protein sequence ID" value="SER94112.1"/>
    <property type="molecule type" value="Genomic_DNA"/>
</dbReference>
<feature type="transmembrane region" description="Helical" evidence="8">
    <location>
        <begin position="327"/>
        <end position="347"/>
    </location>
</feature>
<evidence type="ECO:0000256" key="4">
    <source>
        <dbReference type="ARBA" id="ARBA00022692"/>
    </source>
</evidence>
<evidence type="ECO:0000256" key="3">
    <source>
        <dbReference type="ARBA" id="ARBA00022679"/>
    </source>
</evidence>
<organism evidence="9 10">
    <name type="scientific">Propionibacterium cyclohexanicum</name>
    <dbReference type="NCBI Taxonomy" id="64702"/>
    <lineage>
        <taxon>Bacteria</taxon>
        <taxon>Bacillati</taxon>
        <taxon>Actinomycetota</taxon>
        <taxon>Actinomycetes</taxon>
        <taxon>Propionibacteriales</taxon>
        <taxon>Propionibacteriaceae</taxon>
        <taxon>Propionibacterium</taxon>
    </lineage>
</organism>
<feature type="transmembrane region" description="Helical" evidence="8">
    <location>
        <begin position="102"/>
        <end position="122"/>
    </location>
</feature>
<reference evidence="10" key="1">
    <citation type="submission" date="2016-10" db="EMBL/GenBank/DDBJ databases">
        <authorList>
            <person name="Varghese N."/>
            <person name="Submissions S."/>
        </authorList>
    </citation>
    <scope>NUCLEOTIDE SEQUENCE [LARGE SCALE GENOMIC DNA]</scope>
    <source>
        <strain evidence="10">DSM 16859</strain>
    </source>
</reference>
<dbReference type="InterPro" id="IPR049829">
    <property type="entry name" value="MptA/B-like"/>
</dbReference>
<proteinExistence type="inferred from homology"/>
<keyword evidence="2 9" id="KW-0328">Glycosyltransferase</keyword>
<feature type="transmembrane region" description="Helical" evidence="8">
    <location>
        <begin position="197"/>
        <end position="215"/>
    </location>
</feature>
<feature type="transmembrane region" description="Helical" evidence="8">
    <location>
        <begin position="483"/>
        <end position="501"/>
    </location>
</feature>
<feature type="transmembrane region" description="Helical" evidence="8">
    <location>
        <begin position="61"/>
        <end position="81"/>
    </location>
</feature>
<comment type="similarity">
    <text evidence="7">Belongs to the MptA/B family.</text>
</comment>
<evidence type="ECO:0000256" key="7">
    <source>
        <dbReference type="ARBA" id="ARBA00043987"/>
    </source>
</evidence>
<dbReference type="Pfam" id="PF26314">
    <property type="entry name" value="MptA_B_family"/>
    <property type="match status" value="1"/>
</dbReference>
<dbReference type="GO" id="GO:0016020">
    <property type="term" value="C:membrane"/>
    <property type="evidence" value="ECO:0007669"/>
    <property type="project" value="UniProtKB-SubCell"/>
</dbReference>
<dbReference type="NCBIfam" id="NF038066">
    <property type="entry name" value="MptB"/>
    <property type="match status" value="1"/>
</dbReference>
<feature type="transmembrane region" description="Helical" evidence="8">
    <location>
        <begin position="20"/>
        <end position="41"/>
    </location>
</feature>
<feature type="transmembrane region" description="Helical" evidence="8">
    <location>
        <begin position="421"/>
        <end position="442"/>
    </location>
</feature>
<keyword evidence="10" id="KW-1185">Reference proteome</keyword>
<protein>
    <submittedName>
        <fullName evidence="9">Alpha-1,6-mannosyltransferase/alpha-1,6-mannosyltransferase</fullName>
    </submittedName>
</protein>
<comment type="subcellular location">
    <subcellularLocation>
        <location evidence="1">Membrane</location>
        <topology evidence="1">Multi-pass membrane protein</topology>
    </subcellularLocation>
</comment>
<evidence type="ECO:0000256" key="2">
    <source>
        <dbReference type="ARBA" id="ARBA00022676"/>
    </source>
</evidence>
<accession>A0A1H9TA53</accession>